<feature type="signal peptide" evidence="1">
    <location>
        <begin position="1"/>
        <end position="24"/>
    </location>
</feature>
<dbReference type="AlphaFoldDB" id="A0A7S8IV31"/>
<dbReference type="EMBL" id="CP064654">
    <property type="protein sequence ID" value="QPC99332.1"/>
    <property type="molecule type" value="Genomic_DNA"/>
</dbReference>
<proteinExistence type="predicted"/>
<sequence>MRGINLLGLAVPLIVSVAPVAAFAQAAETKPNAVAKASDVASEETIIAGPNEEEVICKRDKPTGTRVATKRVCKTARLWNLERIEMRRTVERGQNERMKEGN</sequence>
<evidence type="ECO:0000313" key="3">
    <source>
        <dbReference type="Proteomes" id="UP000594459"/>
    </source>
</evidence>
<keyword evidence="1" id="KW-0732">Signal</keyword>
<evidence type="ECO:0000256" key="1">
    <source>
        <dbReference type="SAM" id="SignalP"/>
    </source>
</evidence>
<dbReference type="RefSeq" id="WP_200982611.1">
    <property type="nucleotide sequence ID" value="NZ_CP064654.1"/>
</dbReference>
<organism evidence="2 3">
    <name type="scientific">Qipengyuania soli</name>
    <dbReference type="NCBI Taxonomy" id="2782568"/>
    <lineage>
        <taxon>Bacteria</taxon>
        <taxon>Pseudomonadati</taxon>
        <taxon>Pseudomonadota</taxon>
        <taxon>Alphaproteobacteria</taxon>
        <taxon>Sphingomonadales</taxon>
        <taxon>Erythrobacteraceae</taxon>
        <taxon>Qipengyuania</taxon>
    </lineage>
</organism>
<accession>A0A7S8IV31</accession>
<keyword evidence="3" id="KW-1185">Reference proteome</keyword>
<evidence type="ECO:0000313" key="2">
    <source>
        <dbReference type="EMBL" id="QPC99332.1"/>
    </source>
</evidence>
<dbReference type="Proteomes" id="UP000594459">
    <property type="component" value="Chromosome"/>
</dbReference>
<feature type="chain" id="PRO_5032545635" evidence="1">
    <location>
        <begin position="25"/>
        <end position="102"/>
    </location>
</feature>
<dbReference type="KEGG" id="qso:IRL76_01785"/>
<reference evidence="2 3" key="1">
    <citation type="submission" date="2020-11" db="EMBL/GenBank/DDBJ databases">
        <title>The genome sequence of Erythrobacter sp. 6D36.</title>
        <authorList>
            <person name="Liu Y."/>
        </authorList>
    </citation>
    <scope>NUCLEOTIDE SEQUENCE [LARGE SCALE GENOMIC DNA]</scope>
    <source>
        <strain evidence="2 3">6D36</strain>
    </source>
</reference>
<protein>
    <submittedName>
        <fullName evidence="2">Uncharacterized protein</fullName>
    </submittedName>
</protein>
<gene>
    <name evidence="2" type="ORF">IRL76_01785</name>
</gene>
<name>A0A7S8IV31_9SPHN</name>